<proteinExistence type="predicted"/>
<dbReference type="STRING" id="1196324.A374_06921"/>
<comment type="caution">
    <text evidence="2">The sequence shown here is derived from an EMBL/GenBank/DDBJ whole genome shotgun (WGS) entry which is preliminary data.</text>
</comment>
<feature type="transmembrane region" description="Helical" evidence="1">
    <location>
        <begin position="153"/>
        <end position="171"/>
    </location>
</feature>
<evidence type="ECO:0000313" key="2">
    <source>
        <dbReference type="EMBL" id="EIT86032.1"/>
    </source>
</evidence>
<dbReference type="AlphaFoldDB" id="I8AJS0"/>
<accession>I8AJS0</accession>
<feature type="transmembrane region" description="Helical" evidence="1">
    <location>
        <begin position="48"/>
        <end position="67"/>
    </location>
</feature>
<dbReference type="PATRIC" id="fig|1196324.3.peg.1416"/>
<dbReference type="RefSeq" id="WP_007201481.1">
    <property type="nucleotide sequence ID" value="NZ_AKKV01000023.1"/>
</dbReference>
<name>I8AJS0_9BACL</name>
<evidence type="ECO:0000256" key="1">
    <source>
        <dbReference type="SAM" id="Phobius"/>
    </source>
</evidence>
<organism evidence="2 3">
    <name type="scientific">Fictibacillus macauensis ZFHKF-1</name>
    <dbReference type="NCBI Taxonomy" id="1196324"/>
    <lineage>
        <taxon>Bacteria</taxon>
        <taxon>Bacillati</taxon>
        <taxon>Bacillota</taxon>
        <taxon>Bacilli</taxon>
        <taxon>Bacillales</taxon>
        <taxon>Fictibacillaceae</taxon>
        <taxon>Fictibacillus</taxon>
    </lineage>
</organism>
<feature type="transmembrane region" description="Helical" evidence="1">
    <location>
        <begin position="183"/>
        <end position="210"/>
    </location>
</feature>
<sequence>MKRYVLDVLWILLGAVTLFGKGKIDGSIWKNEGAGSIDAAIAFTNRVPIMDSILWIGFTVFGALFVMRRLEDRTVLYPLFTGRMGSRSTLIARERKIILLWSAVFLLISAVGSFTIGSLSLGTIFSYVYAWVSLSLLIMVLRLLQDGVRQAEGAYTVWLFLLLGSSLLPKVNEYAPWMYGNAYFIWQHAVVVPSLLLVLTCTIVSVGYMYRMKAADWA</sequence>
<keyword evidence="1" id="KW-0812">Transmembrane</keyword>
<keyword evidence="1" id="KW-1133">Transmembrane helix</keyword>
<feature type="transmembrane region" description="Helical" evidence="1">
    <location>
        <begin position="97"/>
        <end position="118"/>
    </location>
</feature>
<dbReference type="OrthoDB" id="9989460at2"/>
<protein>
    <submittedName>
        <fullName evidence="2">Uncharacterized protein</fullName>
    </submittedName>
</protein>
<reference evidence="2 3" key="1">
    <citation type="journal article" date="2012" name="J. Bacteriol.">
        <title>Genome of Bacillus macauensis ZFHKF-1, a Long-Chain-Forming Bacterium.</title>
        <authorList>
            <person name="Cai L."/>
            <person name="Zhang T."/>
        </authorList>
    </citation>
    <scope>NUCLEOTIDE SEQUENCE [LARGE SCALE GENOMIC DNA]</scope>
    <source>
        <strain evidence="2 3">ZFHKF-1</strain>
    </source>
</reference>
<keyword evidence="3" id="KW-1185">Reference proteome</keyword>
<dbReference type="Proteomes" id="UP000004080">
    <property type="component" value="Unassembled WGS sequence"/>
</dbReference>
<evidence type="ECO:0000313" key="3">
    <source>
        <dbReference type="Proteomes" id="UP000004080"/>
    </source>
</evidence>
<dbReference type="EMBL" id="AKKV01000023">
    <property type="protein sequence ID" value="EIT86032.1"/>
    <property type="molecule type" value="Genomic_DNA"/>
</dbReference>
<keyword evidence="1" id="KW-0472">Membrane</keyword>
<gene>
    <name evidence="2" type="ORF">A374_06921</name>
</gene>
<feature type="transmembrane region" description="Helical" evidence="1">
    <location>
        <begin position="124"/>
        <end position="141"/>
    </location>
</feature>